<evidence type="ECO:0008006" key="5">
    <source>
        <dbReference type="Google" id="ProtNLM"/>
    </source>
</evidence>
<evidence type="ECO:0000256" key="1">
    <source>
        <dbReference type="SAM" id="MobiDB-lite"/>
    </source>
</evidence>
<dbReference type="Proteomes" id="UP000470246">
    <property type="component" value="Unassembled WGS sequence"/>
</dbReference>
<feature type="compositionally biased region" description="Polar residues" evidence="1">
    <location>
        <begin position="1"/>
        <end position="12"/>
    </location>
</feature>
<keyword evidence="2" id="KW-1133">Transmembrane helix</keyword>
<feature type="transmembrane region" description="Helical" evidence="2">
    <location>
        <begin position="158"/>
        <end position="177"/>
    </location>
</feature>
<dbReference type="RefSeq" id="WP_163480225.1">
    <property type="nucleotide sequence ID" value="NZ_JAAGWF010000005.1"/>
</dbReference>
<evidence type="ECO:0000313" key="3">
    <source>
        <dbReference type="EMBL" id="NEK57030.1"/>
    </source>
</evidence>
<keyword evidence="2" id="KW-0472">Membrane</keyword>
<gene>
    <name evidence="3" type="ORF">GCU56_03975</name>
</gene>
<keyword evidence="2" id="KW-0812">Transmembrane</keyword>
<feature type="transmembrane region" description="Helical" evidence="2">
    <location>
        <begin position="128"/>
        <end position="151"/>
    </location>
</feature>
<proteinExistence type="predicted"/>
<sequence length="207" mass="21593">MTTLSDRPTLSTPAPADHRPSTQVRALSVVAGGTLFAVGNLLHPLTHDETAHQSPTWVVAHVVFAIGALLIAAGMTVLTRRFAASRTGLVGLGITWLGMVLIPGGALMEAYVRPLMDHHGFMAIEEATLGFTMLAGTSNLVGPALIAIAAIRNRLLPLWVALAIPGITVGALLYPVLPKEGYGIIPGTVLFGIGIAAAGWLSRSPRD</sequence>
<comment type="caution">
    <text evidence="3">The sequence shown here is derived from an EMBL/GenBank/DDBJ whole genome shotgun (WGS) entry which is preliminary data.</text>
</comment>
<feature type="transmembrane region" description="Helical" evidence="2">
    <location>
        <begin position="89"/>
        <end position="108"/>
    </location>
</feature>
<feature type="transmembrane region" description="Helical" evidence="2">
    <location>
        <begin position="57"/>
        <end position="77"/>
    </location>
</feature>
<keyword evidence="4" id="KW-1185">Reference proteome</keyword>
<feature type="transmembrane region" description="Helical" evidence="2">
    <location>
        <begin position="26"/>
        <end position="45"/>
    </location>
</feature>
<organism evidence="3 4">
    <name type="scientific">Geodermatophilus sabuli</name>
    <dbReference type="NCBI Taxonomy" id="1564158"/>
    <lineage>
        <taxon>Bacteria</taxon>
        <taxon>Bacillati</taxon>
        <taxon>Actinomycetota</taxon>
        <taxon>Actinomycetes</taxon>
        <taxon>Geodermatophilales</taxon>
        <taxon>Geodermatophilaceae</taxon>
        <taxon>Geodermatophilus</taxon>
    </lineage>
</organism>
<evidence type="ECO:0000256" key="2">
    <source>
        <dbReference type="SAM" id="Phobius"/>
    </source>
</evidence>
<dbReference type="EMBL" id="JAAGWF010000005">
    <property type="protein sequence ID" value="NEK57030.1"/>
    <property type="molecule type" value="Genomic_DNA"/>
</dbReference>
<feature type="region of interest" description="Disordered" evidence="1">
    <location>
        <begin position="1"/>
        <end position="21"/>
    </location>
</feature>
<evidence type="ECO:0000313" key="4">
    <source>
        <dbReference type="Proteomes" id="UP000470246"/>
    </source>
</evidence>
<accession>A0A7K3VXA9</accession>
<protein>
    <recommendedName>
        <fullName evidence="5">DUF4386 family protein</fullName>
    </recommendedName>
</protein>
<feature type="transmembrane region" description="Helical" evidence="2">
    <location>
        <begin position="183"/>
        <end position="201"/>
    </location>
</feature>
<reference evidence="3 4" key="1">
    <citation type="submission" date="2020-02" db="EMBL/GenBank/DDBJ databases">
        <title>Geodermatophilus sabuli CPCC 205279 I12A-02694.</title>
        <authorList>
            <person name="Jiang Z."/>
        </authorList>
    </citation>
    <scope>NUCLEOTIDE SEQUENCE [LARGE SCALE GENOMIC DNA]</scope>
    <source>
        <strain evidence="3 4">I12A-02694</strain>
    </source>
</reference>
<name>A0A7K3VXA9_9ACTN</name>
<dbReference type="AlphaFoldDB" id="A0A7K3VXA9"/>